<dbReference type="GeneID" id="92177922"/>
<sequence length="123" mass="13413">MSSSSNKDPVNLISVNTFPDRANKVIGSVIEVVKDKYTIVHAGNSTTIEGVRSLLESTQPPPGILFAASMWTPEQQAEIQQIAKDTIPEIKTHAIPSGLQQQVGVEGVIRYLVERIDEIMATK</sequence>
<reference evidence="1 2" key="1">
    <citation type="journal article" date="2024" name="bioRxiv">
        <title>Comparative genomics of Cryptococcus and Kwoniella reveals pathogenesis evolution and contrasting karyotype dynamics via intercentromeric recombination or chromosome fusion.</title>
        <authorList>
            <person name="Coelho M.A."/>
            <person name="David-Palma M."/>
            <person name="Shea T."/>
            <person name="Bowers K."/>
            <person name="McGinley-Smith S."/>
            <person name="Mohammad A.W."/>
            <person name="Gnirke A."/>
            <person name="Yurkov A.M."/>
            <person name="Nowrousian M."/>
            <person name="Sun S."/>
            <person name="Cuomo C.A."/>
            <person name="Heitman J."/>
        </authorList>
    </citation>
    <scope>NUCLEOTIDE SEQUENCE [LARGE SCALE GENOMIC DNA]</scope>
    <source>
        <strain evidence="1 2">CBS 13917</strain>
    </source>
</reference>
<organism evidence="1 2">
    <name type="scientific">Kwoniella newhampshirensis</name>
    <dbReference type="NCBI Taxonomy" id="1651941"/>
    <lineage>
        <taxon>Eukaryota</taxon>
        <taxon>Fungi</taxon>
        <taxon>Dikarya</taxon>
        <taxon>Basidiomycota</taxon>
        <taxon>Agaricomycotina</taxon>
        <taxon>Tremellomycetes</taxon>
        <taxon>Tremellales</taxon>
        <taxon>Cryptococcaceae</taxon>
        <taxon>Kwoniella</taxon>
    </lineage>
</organism>
<comment type="caution">
    <text evidence="1">The sequence shown here is derived from an EMBL/GenBank/DDBJ whole genome shotgun (WGS) entry which is preliminary data.</text>
</comment>
<dbReference type="EMBL" id="JBCAWK010000001">
    <property type="protein sequence ID" value="KAK8870092.1"/>
    <property type="molecule type" value="Genomic_DNA"/>
</dbReference>
<protein>
    <submittedName>
        <fullName evidence="1">Uncharacterized protein</fullName>
    </submittedName>
</protein>
<evidence type="ECO:0000313" key="1">
    <source>
        <dbReference type="EMBL" id="KAK8870092.1"/>
    </source>
</evidence>
<name>A0AAW0Z795_9TREE</name>
<keyword evidence="2" id="KW-1185">Reference proteome</keyword>
<gene>
    <name evidence="1" type="ORF">IAR55_000662</name>
</gene>
<dbReference type="RefSeq" id="XP_066806338.1">
    <property type="nucleotide sequence ID" value="XM_066943796.1"/>
</dbReference>
<accession>A0AAW0Z795</accession>
<dbReference type="Proteomes" id="UP001388673">
    <property type="component" value="Unassembled WGS sequence"/>
</dbReference>
<dbReference type="KEGG" id="kne:92177922"/>
<dbReference type="AlphaFoldDB" id="A0AAW0Z795"/>
<proteinExistence type="predicted"/>
<evidence type="ECO:0000313" key="2">
    <source>
        <dbReference type="Proteomes" id="UP001388673"/>
    </source>
</evidence>